<keyword evidence="7" id="KW-1185">Reference proteome</keyword>
<dbReference type="Pfam" id="PF13411">
    <property type="entry name" value="MerR_1"/>
    <property type="match status" value="1"/>
</dbReference>
<feature type="domain" description="HTH merR-type" evidence="5">
    <location>
        <begin position="7"/>
        <end position="74"/>
    </location>
</feature>
<dbReference type="RefSeq" id="WP_345304875.1">
    <property type="nucleotide sequence ID" value="NZ_BAABJE010000030.1"/>
</dbReference>
<comment type="caution">
    <text evidence="6">The sequence shown here is derived from an EMBL/GenBank/DDBJ whole genome shotgun (WGS) entry which is preliminary data.</text>
</comment>
<keyword evidence="1" id="KW-0805">Transcription regulation</keyword>
<dbReference type="Gene3D" id="1.10.490.50">
    <property type="entry name" value="Antibiotic binding domain of TipA-like multidrug resistance regulators"/>
    <property type="match status" value="1"/>
</dbReference>
<dbReference type="Gene3D" id="1.10.1660.10">
    <property type="match status" value="1"/>
</dbReference>
<evidence type="ECO:0000259" key="5">
    <source>
        <dbReference type="PROSITE" id="PS50937"/>
    </source>
</evidence>
<keyword evidence="2" id="KW-0238">DNA-binding</keyword>
<dbReference type="InterPro" id="IPR009061">
    <property type="entry name" value="DNA-bd_dom_put_sf"/>
</dbReference>
<dbReference type="SUPFAM" id="SSF46955">
    <property type="entry name" value="Putative DNA-binding domain"/>
    <property type="match status" value="1"/>
</dbReference>
<dbReference type="PANTHER" id="PTHR30204:SF90">
    <property type="entry name" value="HTH-TYPE TRANSCRIPTIONAL ACTIVATOR MTA"/>
    <property type="match status" value="1"/>
</dbReference>
<evidence type="ECO:0000256" key="2">
    <source>
        <dbReference type="ARBA" id="ARBA00023125"/>
    </source>
</evidence>
<gene>
    <name evidence="6" type="ORF">GCM10023307_37220</name>
</gene>
<sequence length="257" mass="29024">MPASERTVGQVAALTGLSVRALHHYDAIGLATPSCRSAAGYRLYGDDDLRRLQQVLLFRELGFGLDAVRALVDAPAEQRREALLAQREALERKRRHAEAVLMAVDATLQSIRDDTPMNTEQLFDGYERFQHGEYAEEAERRWGDTDAWTTSRQRTRGYSKDDWARIQAEADAIATEFLAAMRRGDAADSERARALAECHREHIERHFYPCSHAMHANVAAMYISDARFQAYYERRGEGLAAYIEAAIRANAQTHPQA</sequence>
<evidence type="ECO:0000256" key="4">
    <source>
        <dbReference type="ARBA" id="ARBA00023163"/>
    </source>
</evidence>
<name>A0ABP9CEI4_9GAMM</name>
<evidence type="ECO:0000256" key="3">
    <source>
        <dbReference type="ARBA" id="ARBA00023159"/>
    </source>
</evidence>
<evidence type="ECO:0000313" key="6">
    <source>
        <dbReference type="EMBL" id="GAA4807053.1"/>
    </source>
</evidence>
<evidence type="ECO:0000256" key="1">
    <source>
        <dbReference type="ARBA" id="ARBA00023015"/>
    </source>
</evidence>
<dbReference type="SMART" id="SM00422">
    <property type="entry name" value="HTH_MERR"/>
    <property type="match status" value="1"/>
</dbReference>
<dbReference type="PROSITE" id="PS50937">
    <property type="entry name" value="HTH_MERR_2"/>
    <property type="match status" value="1"/>
</dbReference>
<dbReference type="Proteomes" id="UP001499959">
    <property type="component" value="Unassembled WGS sequence"/>
</dbReference>
<dbReference type="CDD" id="cd01106">
    <property type="entry name" value="HTH_TipAL-Mta"/>
    <property type="match status" value="1"/>
</dbReference>
<reference evidence="7" key="1">
    <citation type="journal article" date="2019" name="Int. J. Syst. Evol. Microbiol.">
        <title>The Global Catalogue of Microorganisms (GCM) 10K type strain sequencing project: providing services to taxonomists for standard genome sequencing and annotation.</title>
        <authorList>
            <consortium name="The Broad Institute Genomics Platform"/>
            <consortium name="The Broad Institute Genome Sequencing Center for Infectious Disease"/>
            <person name="Wu L."/>
            <person name="Ma J."/>
        </authorList>
    </citation>
    <scope>NUCLEOTIDE SEQUENCE [LARGE SCALE GENOMIC DNA]</scope>
    <source>
        <strain evidence="7">JCM 18204</strain>
    </source>
</reference>
<evidence type="ECO:0000313" key="7">
    <source>
        <dbReference type="Proteomes" id="UP001499959"/>
    </source>
</evidence>
<organism evidence="6 7">
    <name type="scientific">Lysobacter hankyongensis</name>
    <dbReference type="NCBI Taxonomy" id="1176535"/>
    <lineage>
        <taxon>Bacteria</taxon>
        <taxon>Pseudomonadati</taxon>
        <taxon>Pseudomonadota</taxon>
        <taxon>Gammaproteobacteria</taxon>
        <taxon>Lysobacterales</taxon>
        <taxon>Lysobacteraceae</taxon>
        <taxon>Lysobacter</taxon>
    </lineage>
</organism>
<dbReference type="Pfam" id="PF07739">
    <property type="entry name" value="TipAS"/>
    <property type="match status" value="1"/>
</dbReference>
<keyword evidence="3" id="KW-0010">Activator</keyword>
<dbReference type="InterPro" id="IPR047057">
    <property type="entry name" value="MerR_fam"/>
</dbReference>
<dbReference type="InterPro" id="IPR000551">
    <property type="entry name" value="MerR-type_HTH_dom"/>
</dbReference>
<dbReference type="PANTHER" id="PTHR30204">
    <property type="entry name" value="REDOX-CYCLING DRUG-SENSING TRANSCRIPTIONAL ACTIVATOR SOXR"/>
    <property type="match status" value="1"/>
</dbReference>
<proteinExistence type="predicted"/>
<dbReference type="InterPro" id="IPR012925">
    <property type="entry name" value="TipAS_dom"/>
</dbReference>
<accession>A0ABP9CEI4</accession>
<protein>
    <submittedName>
        <fullName evidence="6">MerR family transcriptional regulator</fullName>
    </submittedName>
</protein>
<dbReference type="PRINTS" id="PR00040">
    <property type="entry name" value="HTHMERR"/>
</dbReference>
<dbReference type="SUPFAM" id="SSF89082">
    <property type="entry name" value="Antibiotic binding domain of TipA-like multidrug resistance regulators"/>
    <property type="match status" value="1"/>
</dbReference>
<dbReference type="InterPro" id="IPR036244">
    <property type="entry name" value="TipA-like_antibiotic-bd"/>
</dbReference>
<dbReference type="EMBL" id="BAABJE010000030">
    <property type="protein sequence ID" value="GAA4807053.1"/>
    <property type="molecule type" value="Genomic_DNA"/>
</dbReference>
<keyword evidence="4" id="KW-0804">Transcription</keyword>